<dbReference type="RefSeq" id="WP_187580317.1">
    <property type="nucleotide sequence ID" value="NZ_CP060713.1"/>
</dbReference>
<gene>
    <name evidence="5" type="ORF">H9L09_09290</name>
</gene>
<dbReference type="Gene3D" id="3.50.50.60">
    <property type="entry name" value="FAD/NAD(P)-binding domain"/>
    <property type="match status" value="2"/>
</dbReference>
<dbReference type="Pfam" id="PF01593">
    <property type="entry name" value="Amino_oxidase"/>
    <property type="match status" value="1"/>
</dbReference>
<evidence type="ECO:0000259" key="4">
    <source>
        <dbReference type="Pfam" id="PF01593"/>
    </source>
</evidence>
<evidence type="ECO:0000313" key="5">
    <source>
        <dbReference type="EMBL" id="QNN54477.1"/>
    </source>
</evidence>
<comment type="function">
    <text evidence="1">Probable oxidoreductase that may play a role as regulator of mitochondrial function.</text>
</comment>
<dbReference type="GO" id="GO:0016491">
    <property type="term" value="F:oxidoreductase activity"/>
    <property type="evidence" value="ECO:0007669"/>
    <property type="project" value="InterPro"/>
</dbReference>
<keyword evidence="6" id="KW-1185">Reference proteome</keyword>
<reference evidence="5 6" key="1">
    <citation type="submission" date="2020-08" db="EMBL/GenBank/DDBJ databases">
        <title>Genome sequence of Nocardioides mesophilus KACC 16243T.</title>
        <authorList>
            <person name="Hyun D.-W."/>
            <person name="Bae J.-W."/>
        </authorList>
    </citation>
    <scope>NUCLEOTIDE SEQUENCE [LARGE SCALE GENOMIC DNA]</scope>
    <source>
        <strain evidence="5 6">KACC 16243</strain>
    </source>
</reference>
<feature type="domain" description="Amine oxidase" evidence="4">
    <location>
        <begin position="224"/>
        <end position="301"/>
    </location>
</feature>
<dbReference type="Pfam" id="PF13450">
    <property type="entry name" value="NAD_binding_8"/>
    <property type="match status" value="1"/>
</dbReference>
<sequence length="549" mass="57505">MTLNSTAGPGGPADPSASTEAVDAVVIGAGPNGLVAANLLVDAGWSVLLLETQDEIGGAVHSDGSVHPGYIHDTFSSFYPLAAGSPTIRAMKLEEHGLRWSYAPAVVGTPFADGSWGMLHRTAEETAAGLDARAAGDGDAWLELCEQWDRIGDEVVGALMSPFPPVKAGLGALAKLHRVGGLDFVRDMLTPARTFVDQHFRGEAAKILIAGNAGHADIPLDGAGSALFGWLLCMLGQDVGFPVPEGGAGMLAHSMARRFEAHGGRIRTGCRATGIDVRDGVARAVRTQHGDEIAVRRAVVADVSAPALYGGLVGWEHLPGRLERRMRRFEWDPGTVKVDWALDGPIPWASPPATAPGTVHVAESAEDIMTSRTQITADAVPAEPFLLLGQMAAADPSRAPAGGEAVWAYTHVPQRVRTDAGDGGITGAWDSADVERMADRMQARIERYAPGFADRVVARRVLGPRELETRNENLVGGALNGGTAQLHQQLVFRPVPGGGRAETPVKRLYLGSASAHPGGGVHGACGANAARAALAHERLGRLTRGTTRP</sequence>
<evidence type="ECO:0000313" key="6">
    <source>
        <dbReference type="Proteomes" id="UP000515947"/>
    </source>
</evidence>
<organism evidence="5 6">
    <name type="scientific">Nocardioides mesophilus</name>
    <dbReference type="NCBI Taxonomy" id="433659"/>
    <lineage>
        <taxon>Bacteria</taxon>
        <taxon>Bacillati</taxon>
        <taxon>Actinomycetota</taxon>
        <taxon>Actinomycetes</taxon>
        <taxon>Propionibacteriales</taxon>
        <taxon>Nocardioidaceae</taxon>
        <taxon>Nocardioides</taxon>
    </lineage>
</organism>
<protein>
    <recommendedName>
        <fullName evidence="3">Pyridine nucleotide-disulfide oxidoreductase domain-containing protein 2</fullName>
    </recommendedName>
</protein>
<evidence type="ECO:0000256" key="2">
    <source>
        <dbReference type="ARBA" id="ARBA00038825"/>
    </source>
</evidence>
<evidence type="ECO:0000256" key="3">
    <source>
        <dbReference type="ARBA" id="ARBA00040298"/>
    </source>
</evidence>
<dbReference type="SUPFAM" id="SSF51905">
    <property type="entry name" value="FAD/NAD(P)-binding domain"/>
    <property type="match status" value="1"/>
</dbReference>
<dbReference type="InterPro" id="IPR036188">
    <property type="entry name" value="FAD/NAD-bd_sf"/>
</dbReference>
<name>A0A7G9RFV2_9ACTN</name>
<dbReference type="PANTHER" id="PTHR10668">
    <property type="entry name" value="PHYTOENE DEHYDROGENASE"/>
    <property type="match status" value="1"/>
</dbReference>
<proteinExistence type="predicted"/>
<comment type="subunit">
    <text evidence="2">Interacts with COX5B; this interaction may contribute to localize PYROXD2 to the inner face of the inner mitochondrial membrane.</text>
</comment>
<dbReference type="InterPro" id="IPR002937">
    <property type="entry name" value="Amino_oxidase"/>
</dbReference>
<dbReference type="EMBL" id="CP060713">
    <property type="protein sequence ID" value="QNN54477.1"/>
    <property type="molecule type" value="Genomic_DNA"/>
</dbReference>
<dbReference type="Proteomes" id="UP000515947">
    <property type="component" value="Chromosome"/>
</dbReference>
<dbReference type="PANTHER" id="PTHR10668:SF105">
    <property type="entry name" value="DEHYDROGENASE-RELATED"/>
    <property type="match status" value="1"/>
</dbReference>
<accession>A0A7G9RFV2</accession>
<evidence type="ECO:0000256" key="1">
    <source>
        <dbReference type="ARBA" id="ARBA00037217"/>
    </source>
</evidence>
<dbReference type="KEGG" id="nmes:H9L09_09290"/>
<dbReference type="AlphaFoldDB" id="A0A7G9RFV2"/>